<gene>
    <name evidence="1" type="primary">DACT3</name>
    <name evidence="1" type="ORF">K3G42_029775</name>
</gene>
<evidence type="ECO:0000313" key="2">
    <source>
        <dbReference type="Proteomes" id="UP000827872"/>
    </source>
</evidence>
<comment type="caution">
    <text evidence="1">The sequence shown here is derived from an EMBL/GenBank/DDBJ whole genome shotgun (WGS) entry which is preliminary data.</text>
</comment>
<dbReference type="EMBL" id="CM037619">
    <property type="protein sequence ID" value="KAH8008491.1"/>
    <property type="molecule type" value="Genomic_DNA"/>
</dbReference>
<protein>
    <submittedName>
        <fullName evidence="1">Dapper 3</fullName>
    </submittedName>
</protein>
<keyword evidence="2" id="KW-1185">Reference proteome</keyword>
<organism evidence="1 2">
    <name type="scientific">Sphaerodactylus townsendi</name>
    <dbReference type="NCBI Taxonomy" id="933632"/>
    <lineage>
        <taxon>Eukaryota</taxon>
        <taxon>Metazoa</taxon>
        <taxon>Chordata</taxon>
        <taxon>Craniata</taxon>
        <taxon>Vertebrata</taxon>
        <taxon>Euteleostomi</taxon>
        <taxon>Lepidosauria</taxon>
        <taxon>Squamata</taxon>
        <taxon>Bifurcata</taxon>
        <taxon>Gekkota</taxon>
        <taxon>Sphaerodactylidae</taxon>
        <taxon>Sphaerodactylus</taxon>
    </lineage>
</organism>
<accession>A0ACB8FSJ9</accession>
<name>A0ACB8FSJ9_9SAUR</name>
<dbReference type="Proteomes" id="UP000827872">
    <property type="component" value="Linkage Group LG06"/>
</dbReference>
<proteinExistence type="predicted"/>
<sequence length="68" mass="7859">MMRPFSFPASPERSRLRGWLEGTVAGLCELQLLRERQERRVRWALRLAAQSPAEHGEPEAEEQLIEEG</sequence>
<evidence type="ECO:0000313" key="1">
    <source>
        <dbReference type="EMBL" id="KAH8008491.1"/>
    </source>
</evidence>
<reference evidence="1" key="1">
    <citation type="submission" date="2021-08" db="EMBL/GenBank/DDBJ databases">
        <title>The first chromosome-level gecko genome reveals the dynamic sex chromosomes of Neotropical dwarf geckos (Sphaerodactylidae: Sphaerodactylus).</title>
        <authorList>
            <person name="Pinto B.J."/>
            <person name="Keating S.E."/>
            <person name="Gamble T."/>
        </authorList>
    </citation>
    <scope>NUCLEOTIDE SEQUENCE</scope>
    <source>
        <strain evidence="1">TG3544</strain>
    </source>
</reference>